<evidence type="ECO:0000256" key="5">
    <source>
        <dbReference type="ARBA" id="ARBA00022801"/>
    </source>
</evidence>
<reference evidence="13 14" key="1">
    <citation type="journal article" date="2021" name="Int. J. Syst. Evol. Microbiol.">
        <title>Steroidobacter gossypii sp. nov., isolated from soil of cotton cropping field.</title>
        <authorList>
            <person name="Huang R."/>
            <person name="Yang S."/>
            <person name="Zhen C."/>
            <person name="Liu W."/>
        </authorList>
    </citation>
    <scope>NUCLEOTIDE SEQUENCE [LARGE SCALE GENOMIC DNA]</scope>
    <source>
        <strain evidence="13 14">S1-65</strain>
    </source>
</reference>
<comment type="subcellular location">
    <subcellularLocation>
        <location evidence="1">Cytoplasm</location>
    </subcellularLocation>
</comment>
<evidence type="ECO:0000313" key="13">
    <source>
        <dbReference type="EMBL" id="MBM0104943.1"/>
    </source>
</evidence>
<evidence type="ECO:0000256" key="4">
    <source>
        <dbReference type="ARBA" id="ARBA00022670"/>
    </source>
</evidence>
<evidence type="ECO:0000256" key="8">
    <source>
        <dbReference type="RuleBase" id="RU003355"/>
    </source>
</evidence>
<feature type="active site" description="Charge relay system" evidence="7">
    <location>
        <position position="343"/>
    </location>
</feature>
<evidence type="ECO:0000259" key="12">
    <source>
        <dbReference type="Pfam" id="PF15780"/>
    </source>
</evidence>
<comment type="caution">
    <text evidence="13">The sequence shown here is derived from an EMBL/GenBank/DDBJ whole genome shotgun (WGS) entry which is preliminary data.</text>
</comment>
<keyword evidence="10" id="KW-1133">Transmembrane helix</keyword>
<keyword evidence="10" id="KW-0472">Membrane</keyword>
<dbReference type="PANTHER" id="PTHR43806:SF11">
    <property type="entry name" value="CEREVISIN-RELATED"/>
    <property type="match status" value="1"/>
</dbReference>
<dbReference type="Gene3D" id="3.40.50.200">
    <property type="entry name" value="Peptidase S8/S53 domain"/>
    <property type="match status" value="1"/>
</dbReference>
<dbReference type="InterPro" id="IPR031549">
    <property type="entry name" value="ASH"/>
</dbReference>
<dbReference type="EMBL" id="JAEVLS010000002">
    <property type="protein sequence ID" value="MBM0104943.1"/>
    <property type="molecule type" value="Genomic_DNA"/>
</dbReference>
<feature type="transmembrane region" description="Helical" evidence="10">
    <location>
        <begin position="649"/>
        <end position="669"/>
    </location>
</feature>
<dbReference type="PROSITE" id="PS51892">
    <property type="entry name" value="SUBTILASE"/>
    <property type="match status" value="1"/>
</dbReference>
<dbReference type="PROSITE" id="PS00138">
    <property type="entry name" value="SUBTILASE_SER"/>
    <property type="match status" value="1"/>
</dbReference>
<dbReference type="InterPro" id="IPR036852">
    <property type="entry name" value="Peptidase_S8/S53_dom_sf"/>
</dbReference>
<feature type="active site" description="Charge relay system" evidence="7">
    <location>
        <position position="163"/>
    </location>
</feature>
<evidence type="ECO:0000256" key="10">
    <source>
        <dbReference type="SAM" id="Phobius"/>
    </source>
</evidence>
<keyword evidence="3" id="KW-0963">Cytoplasm</keyword>
<proteinExistence type="inferred from homology"/>
<dbReference type="InterPro" id="IPR013783">
    <property type="entry name" value="Ig-like_fold"/>
</dbReference>
<evidence type="ECO:0000256" key="1">
    <source>
        <dbReference type="ARBA" id="ARBA00004496"/>
    </source>
</evidence>
<keyword evidence="4 7" id="KW-0645">Protease</keyword>
<dbReference type="InterPro" id="IPR023827">
    <property type="entry name" value="Peptidase_S8_Asp-AS"/>
</dbReference>
<dbReference type="NCBIfam" id="NF012200">
    <property type="entry name" value="choice_anch_D"/>
    <property type="match status" value="1"/>
</dbReference>
<comment type="similarity">
    <text evidence="2 7 8">Belongs to the peptidase S8 family.</text>
</comment>
<evidence type="ECO:0000259" key="11">
    <source>
        <dbReference type="Pfam" id="PF00082"/>
    </source>
</evidence>
<dbReference type="InterPro" id="IPR023828">
    <property type="entry name" value="Peptidase_S8_Ser-AS"/>
</dbReference>
<keyword evidence="10" id="KW-0812">Transmembrane</keyword>
<dbReference type="Pfam" id="PF15780">
    <property type="entry name" value="ASH"/>
    <property type="match status" value="1"/>
</dbReference>
<name>A0ABS1WVE1_9GAMM</name>
<feature type="compositionally biased region" description="Low complexity" evidence="9">
    <location>
        <begin position="634"/>
        <end position="645"/>
    </location>
</feature>
<evidence type="ECO:0000256" key="9">
    <source>
        <dbReference type="SAM" id="MobiDB-lite"/>
    </source>
</evidence>
<feature type="domain" description="Abnormal spindle-like microcephaly-associated protein ASH" evidence="12">
    <location>
        <begin position="408"/>
        <end position="497"/>
    </location>
</feature>
<evidence type="ECO:0000256" key="7">
    <source>
        <dbReference type="PROSITE-ProRule" id="PRU01240"/>
    </source>
</evidence>
<accession>A0ABS1WVE1</accession>
<evidence type="ECO:0000256" key="6">
    <source>
        <dbReference type="ARBA" id="ARBA00022825"/>
    </source>
</evidence>
<keyword evidence="14" id="KW-1185">Reference proteome</keyword>
<dbReference type="InterPro" id="IPR050131">
    <property type="entry name" value="Peptidase_S8_subtilisin-like"/>
</dbReference>
<dbReference type="PROSITE" id="PS00136">
    <property type="entry name" value="SUBTILASE_ASP"/>
    <property type="match status" value="1"/>
</dbReference>
<gene>
    <name evidence="13" type="ORF">JM946_09290</name>
</gene>
<dbReference type="InterPro" id="IPR015500">
    <property type="entry name" value="Peptidase_S8_subtilisin-rel"/>
</dbReference>
<evidence type="ECO:0000313" key="14">
    <source>
        <dbReference type="Proteomes" id="UP000661077"/>
    </source>
</evidence>
<protein>
    <submittedName>
        <fullName evidence="13">S8 family serine peptidase</fullName>
    </submittedName>
</protein>
<evidence type="ECO:0000256" key="2">
    <source>
        <dbReference type="ARBA" id="ARBA00011073"/>
    </source>
</evidence>
<dbReference type="PANTHER" id="PTHR43806">
    <property type="entry name" value="PEPTIDASE S8"/>
    <property type="match status" value="1"/>
</dbReference>
<dbReference type="Gene3D" id="2.60.40.10">
    <property type="entry name" value="Immunoglobulins"/>
    <property type="match status" value="2"/>
</dbReference>
<feature type="active site" description="Charge relay system" evidence="7">
    <location>
        <position position="83"/>
    </location>
</feature>
<feature type="domain" description="Peptidase S8/S53" evidence="11">
    <location>
        <begin position="75"/>
        <end position="373"/>
    </location>
</feature>
<organism evidence="13 14">
    <name type="scientific">Steroidobacter gossypii</name>
    <dbReference type="NCBI Taxonomy" id="2805490"/>
    <lineage>
        <taxon>Bacteria</taxon>
        <taxon>Pseudomonadati</taxon>
        <taxon>Pseudomonadota</taxon>
        <taxon>Gammaproteobacteria</taxon>
        <taxon>Steroidobacterales</taxon>
        <taxon>Steroidobacteraceae</taxon>
        <taxon>Steroidobacter</taxon>
    </lineage>
</organism>
<dbReference type="Pfam" id="PF00082">
    <property type="entry name" value="Peptidase_S8"/>
    <property type="match status" value="1"/>
</dbReference>
<dbReference type="Proteomes" id="UP000661077">
    <property type="component" value="Unassembled WGS sequence"/>
</dbReference>
<keyword evidence="6 7" id="KW-0720">Serine protease</keyword>
<feature type="region of interest" description="Disordered" evidence="9">
    <location>
        <begin position="621"/>
        <end position="650"/>
    </location>
</feature>
<sequence>MFTPDQLAGDASAETIAARLRAEPGVARAEVDVTLTPQTTPTDPYWPSLWALRAPLVGSYGADFESAWQLQTGASNVIVAVIDTGILPHPDMVGAQGTGALADEGYDFITDCRIRATCPASTASALAAVAPQPQALDRGDWISDADRATAFFSNCDRVSSSWHGSHTSGTVAALANTEGVIGGAYGAKILPVRVLGKCGGYLSDVTEAIRWAAGVHPTITNRTPARVISLSLGATGACDATMQSAIDAATAAGALVVVAAGNDADDAANSMLPSCSNVVAVAASTMGGDLAYYSNYSSSRITLAAPGGDMRITPTAGILSISNTGATTHDASGWSYKFSQGTSMAAPHVAAAAALMVSRNSTLSPARLKTLLAAPSSVTPFPSGSRCATDAVCGAGLLNAQRAVSNSLSPLHPSTDELDFGSIALGSVATRDLRITNESTAATAVGSSRLSGAAGFSITSDECSGTTLAPSGSCDMQVTFSAASEGIADGLIEVPTSAGAEAAVTTVQLTAFAGSRLTSATPTITLSNWEVGETRKVTVTFQSRYGVNEQLGSVYVSDTEQAALSADNCSNIELPAGATCAVELTITPLRTGAFATQVVANTAGANDVPFAVVIDGEVNAAAPPTPVDTGSGGSSSRDTTSSLNSSGGGGGGGGLAPMFLLLLASIALLPRPAGRRRSRGAR</sequence>
<keyword evidence="5 7" id="KW-0378">Hydrolase</keyword>
<dbReference type="InterPro" id="IPR000209">
    <property type="entry name" value="Peptidase_S8/S53_dom"/>
</dbReference>
<dbReference type="SUPFAM" id="SSF52743">
    <property type="entry name" value="Subtilisin-like"/>
    <property type="match status" value="1"/>
</dbReference>
<dbReference type="PRINTS" id="PR00723">
    <property type="entry name" value="SUBTILISIN"/>
</dbReference>
<evidence type="ECO:0000256" key="3">
    <source>
        <dbReference type="ARBA" id="ARBA00022490"/>
    </source>
</evidence>